<organism evidence="2 3">
    <name type="scientific">Asticcacaulis aquaticus</name>
    <dbReference type="NCBI Taxonomy" id="2984212"/>
    <lineage>
        <taxon>Bacteria</taxon>
        <taxon>Pseudomonadati</taxon>
        <taxon>Pseudomonadota</taxon>
        <taxon>Alphaproteobacteria</taxon>
        <taxon>Caulobacterales</taxon>
        <taxon>Caulobacteraceae</taxon>
        <taxon>Asticcacaulis</taxon>
    </lineage>
</organism>
<evidence type="ECO:0000313" key="2">
    <source>
        <dbReference type="EMBL" id="MDC7684765.1"/>
    </source>
</evidence>
<feature type="chain" id="PRO_5045409670" evidence="1">
    <location>
        <begin position="21"/>
        <end position="134"/>
    </location>
</feature>
<accession>A0ABT5HXG5</accession>
<keyword evidence="3" id="KW-1185">Reference proteome</keyword>
<sequence length="134" mass="14101">MFKPLLIAALLSAAALPVAAETLTVTFTKAQPKGAIMVALYKGEDTYNGGKPVKAETVTVTGDTATVTFEVEPGQYGIKAFHDLNGNGKMDFNPFGMPTEPFAFSNNAVGRMGPAKWPDAAFDVSGPTVQNIAF</sequence>
<protein>
    <submittedName>
        <fullName evidence="2">DUF2141 domain-containing protein</fullName>
    </submittedName>
</protein>
<comment type="caution">
    <text evidence="2">The sequence shown here is derived from an EMBL/GenBank/DDBJ whole genome shotgun (WGS) entry which is preliminary data.</text>
</comment>
<proteinExistence type="predicted"/>
<dbReference type="Pfam" id="PF09912">
    <property type="entry name" value="DUF2141"/>
    <property type="match status" value="1"/>
</dbReference>
<reference evidence="2 3" key="1">
    <citation type="submission" date="2023-01" db="EMBL/GenBank/DDBJ databases">
        <title>Novel species of the genus Asticcacaulis isolated from rivers.</title>
        <authorList>
            <person name="Lu H."/>
        </authorList>
    </citation>
    <scope>NUCLEOTIDE SEQUENCE [LARGE SCALE GENOMIC DNA]</scope>
    <source>
        <strain evidence="2 3">BYS171W</strain>
    </source>
</reference>
<keyword evidence="1" id="KW-0732">Signal</keyword>
<evidence type="ECO:0000313" key="3">
    <source>
        <dbReference type="Proteomes" id="UP001214854"/>
    </source>
</evidence>
<feature type="signal peptide" evidence="1">
    <location>
        <begin position="1"/>
        <end position="20"/>
    </location>
</feature>
<name>A0ABT5HXG5_9CAUL</name>
<gene>
    <name evidence="2" type="ORF">PQU92_15880</name>
</gene>
<dbReference type="EMBL" id="JAQQKX010000015">
    <property type="protein sequence ID" value="MDC7684765.1"/>
    <property type="molecule type" value="Genomic_DNA"/>
</dbReference>
<dbReference type="RefSeq" id="WP_272749236.1">
    <property type="nucleotide sequence ID" value="NZ_JAQQKX010000015.1"/>
</dbReference>
<dbReference type="InterPro" id="IPR018673">
    <property type="entry name" value="DUF2141"/>
</dbReference>
<dbReference type="Proteomes" id="UP001214854">
    <property type="component" value="Unassembled WGS sequence"/>
</dbReference>
<evidence type="ECO:0000256" key="1">
    <source>
        <dbReference type="SAM" id="SignalP"/>
    </source>
</evidence>